<feature type="region of interest" description="Disordered" evidence="4">
    <location>
        <begin position="122"/>
        <end position="179"/>
    </location>
</feature>
<keyword evidence="1" id="KW-0732">Signal</keyword>
<dbReference type="SMART" id="SM00237">
    <property type="entry name" value="Calx_beta"/>
    <property type="match status" value="1"/>
</dbReference>
<dbReference type="InterPro" id="IPR011049">
    <property type="entry name" value="Serralysin-like_metalloprot_C"/>
</dbReference>
<organism evidence="6 7">
    <name type="scientific">Hydrogenovibrio thermophilus</name>
    <dbReference type="NCBI Taxonomy" id="265883"/>
    <lineage>
        <taxon>Bacteria</taxon>
        <taxon>Pseudomonadati</taxon>
        <taxon>Pseudomonadota</taxon>
        <taxon>Gammaproteobacteria</taxon>
        <taxon>Thiotrichales</taxon>
        <taxon>Piscirickettsiaceae</taxon>
        <taxon>Hydrogenovibrio</taxon>
    </lineage>
</organism>
<feature type="compositionally biased region" description="Low complexity" evidence="4">
    <location>
        <begin position="693"/>
        <end position="703"/>
    </location>
</feature>
<dbReference type="PRINTS" id="PR00313">
    <property type="entry name" value="CABNDNGRPT"/>
</dbReference>
<feature type="region of interest" description="Disordered" evidence="4">
    <location>
        <begin position="940"/>
        <end position="962"/>
    </location>
</feature>
<dbReference type="SUPFAM" id="SSF51120">
    <property type="entry name" value="beta-Roll"/>
    <property type="match status" value="1"/>
</dbReference>
<dbReference type="GO" id="GO:0016020">
    <property type="term" value="C:membrane"/>
    <property type="evidence" value="ECO:0007669"/>
    <property type="project" value="InterPro"/>
</dbReference>
<evidence type="ECO:0000256" key="2">
    <source>
        <dbReference type="ARBA" id="ARBA00022737"/>
    </source>
</evidence>
<dbReference type="InterPro" id="IPR018511">
    <property type="entry name" value="Hemolysin-typ_Ca-bd_CS"/>
</dbReference>
<protein>
    <submittedName>
        <fullName evidence="6">Type I secretion C-terminal target domain-containing protein</fullName>
    </submittedName>
</protein>
<dbReference type="NCBIfam" id="TIGR03661">
    <property type="entry name" value="T1SS_VCA0849"/>
    <property type="match status" value="1"/>
</dbReference>
<evidence type="ECO:0000313" key="7">
    <source>
        <dbReference type="Proteomes" id="UP000285478"/>
    </source>
</evidence>
<reference evidence="6 7" key="1">
    <citation type="journal article" date="2018" name="Environ. Microbiol.">
        <title>Genomes of ubiquitous marine and hypersaline Hydrogenovibrio, Thiomicrorhabdus and Thiomicrospira spp. encode a diversity of mechanisms to sustain chemolithoautotrophy in heterogeneous environments.</title>
        <authorList>
            <person name="Scott K.M."/>
            <person name="Williams J."/>
            <person name="Porter C.M.B."/>
            <person name="Russel S."/>
            <person name="Harmer T.L."/>
            <person name="Paul J.H."/>
            <person name="Antonen K.M."/>
            <person name="Bridges M.K."/>
            <person name="Camper G.J."/>
            <person name="Campla C.K."/>
            <person name="Casella L.G."/>
            <person name="Chase E."/>
            <person name="Conrad J.W."/>
            <person name="Cruz M.C."/>
            <person name="Dunlap D.S."/>
            <person name="Duran L."/>
            <person name="Fahsbender E.M."/>
            <person name="Goldsmith D.B."/>
            <person name="Keeley R.F."/>
            <person name="Kondoff M.R."/>
            <person name="Kussy B.I."/>
            <person name="Lane M.K."/>
            <person name="Lawler S."/>
            <person name="Leigh B.A."/>
            <person name="Lewis C."/>
            <person name="Lostal L.M."/>
            <person name="Marking D."/>
            <person name="Mancera P.A."/>
            <person name="McClenthan E.C."/>
            <person name="McIntyre E.A."/>
            <person name="Mine J.A."/>
            <person name="Modi S."/>
            <person name="Moore B.D."/>
            <person name="Morgan W.A."/>
            <person name="Nelson K.M."/>
            <person name="Nguyen K.N."/>
            <person name="Ogburn N."/>
            <person name="Parrino D.G."/>
            <person name="Pedapudi A.D."/>
            <person name="Pelham R.P."/>
            <person name="Preece A.M."/>
            <person name="Rampersad E.A."/>
            <person name="Richardson J.C."/>
            <person name="Rodgers C.M."/>
            <person name="Schaffer B.L."/>
            <person name="Sheridan N.E."/>
            <person name="Solone M.R."/>
            <person name="Staley Z.R."/>
            <person name="Tabuchi M."/>
            <person name="Waide R.J."/>
            <person name="Wanjugi P.W."/>
            <person name="Young S."/>
            <person name="Clum A."/>
            <person name="Daum C."/>
            <person name="Huntemann M."/>
            <person name="Ivanova N."/>
            <person name="Kyrpides N."/>
            <person name="Mikhailova N."/>
            <person name="Palaniappan K."/>
            <person name="Pillay M."/>
            <person name="Reddy T.B.K."/>
            <person name="Shapiro N."/>
            <person name="Stamatis D."/>
            <person name="Varghese N."/>
            <person name="Woyke T."/>
            <person name="Boden R."/>
            <person name="Freyermuth S.K."/>
            <person name="Kerfeld C.A."/>
        </authorList>
    </citation>
    <scope>NUCLEOTIDE SEQUENCE [LARGE SCALE GENOMIC DNA]</scope>
    <source>
        <strain evidence="6 7">JR-2</strain>
    </source>
</reference>
<evidence type="ECO:0000256" key="3">
    <source>
        <dbReference type="ARBA" id="ARBA00022837"/>
    </source>
</evidence>
<name>A0A410H495_9GAMM</name>
<dbReference type="RefSeq" id="WP_128385118.1">
    <property type="nucleotide sequence ID" value="NZ_CP035033.1"/>
</dbReference>
<evidence type="ECO:0000259" key="5">
    <source>
        <dbReference type="SMART" id="SM00237"/>
    </source>
</evidence>
<dbReference type="InterPro" id="IPR038081">
    <property type="entry name" value="CalX-like_sf"/>
</dbReference>
<dbReference type="GO" id="GO:0005509">
    <property type="term" value="F:calcium ion binding"/>
    <property type="evidence" value="ECO:0007669"/>
    <property type="project" value="InterPro"/>
</dbReference>
<evidence type="ECO:0000256" key="1">
    <source>
        <dbReference type="ARBA" id="ARBA00022729"/>
    </source>
</evidence>
<dbReference type="Gene3D" id="2.60.40.2030">
    <property type="match status" value="8"/>
</dbReference>
<evidence type="ECO:0000256" key="4">
    <source>
        <dbReference type="SAM" id="MobiDB-lite"/>
    </source>
</evidence>
<feature type="domain" description="Calx-beta" evidence="5">
    <location>
        <begin position="824"/>
        <end position="922"/>
    </location>
</feature>
<feature type="region of interest" description="Disordered" evidence="4">
    <location>
        <begin position="1228"/>
        <end position="1254"/>
    </location>
</feature>
<accession>A0A410H495</accession>
<dbReference type="Pfam" id="PF03160">
    <property type="entry name" value="Calx-beta"/>
    <property type="match status" value="6"/>
</dbReference>
<keyword evidence="2" id="KW-0677">Repeat</keyword>
<dbReference type="PROSITE" id="PS00330">
    <property type="entry name" value="HEMOLYSIN_CALCIUM"/>
    <property type="match status" value="3"/>
</dbReference>
<proteinExistence type="predicted"/>
<keyword evidence="7" id="KW-1185">Reference proteome</keyword>
<dbReference type="InterPro" id="IPR003644">
    <property type="entry name" value="Calx_beta"/>
</dbReference>
<evidence type="ECO:0000313" key="6">
    <source>
        <dbReference type="EMBL" id="QAB15739.1"/>
    </source>
</evidence>
<dbReference type="SUPFAM" id="SSF141072">
    <property type="entry name" value="CalX-like"/>
    <property type="match status" value="7"/>
</dbReference>
<dbReference type="GO" id="GO:0007154">
    <property type="term" value="P:cell communication"/>
    <property type="evidence" value="ECO:0007669"/>
    <property type="project" value="InterPro"/>
</dbReference>
<sequence>MAIAVGEVIGVEGNVQVVDTETGQTRGLGPQGKLYPNEIIVTSDNASVSVQLIDGNVIALGRDSRMVLDNDVIPASSINSMTQDQATSFETLQRAVEEGNFDELQQAGDELPPEIAKILEDRSKSLSEKEEQEPISSSNDEAETYARTAAEGEVTAGYDTTTSATLIEDETEEDGRKDEDGYFTNLELTGLSVVTEGGVATYTLTLDTPPLEPFTVVLAFTNGTASDSDYQASTQTVTFEAGQTTATFVVNTNDDAFAEGDETYQVSVVSTEGGGYSIQPDLPLPVSTTITDGSSEDDSGTGPADTAHFALTGDASVAEGQNAVYSVTVTDGNGSPLVLAQPATVTFSYTYQTAEGADITEVVTQTFSPGQSVYSFAVPTVNDTVLEGPEDFSIAISALNDNGQFENTVFDSTPVTTTIYDDGTHGSVDDTPTITIDDVIVAEGETAHFTASLSQAAEIDVVVNLKPGNGTAESADYGNMVVTYVDGSGVTQTLPVDASGNVTVPAGVTDLDVAVSTNQDTIYEGPETFDIVAGTTVDGVLVTDTGTGTILDNGTIDDAGRSNDDRPTLSVSDVTVAEGNQASYEVSLSNATENDVTINLALSNDTAESNDYSNMVVTYVDGSGVTQTLTPNGSGDVTVPAGITELNVTIDTTDDTVYEGPETVILTAGGSLVDNSGTTITLADASGTATILDNGTNDDQGNNNDDRPTLSVSDETVTEGTDGYIEFTVSLSNPSDETVVFTPTLQDGSGTVGTDTGTTAQLEYYDGSNWLPVPAAGVEISAGQTSVKIRTELVDDYLDESDETITLQADVTSGTVTNTTPAVGTATIQDNDAPTEFSVGDVTIHEGGLMTFTVTRTGDAQATQSVDFTTGILTGDTAETTDFTPASGTLSFAQGETTKTFTVQTTQDTVYEGPETFTVTLSNPTNSATIADATGVGTILDDGTNDDQGNNNDDRPTLSVSDETVTEGTDGYIEFTVSLSNPSDETVVFTPTLHDGSGTVGADTGTTAQLEYYDGTNWVSVPAAGVEIPAGETSVQIRTELVDDYLDESDETITLQADVTSGTVTNTTPAVGTATIQDDTSVGTEDTVYAIITGDATVTEGEQAGYTVKLVDSDGNPVTVPTGSSVAVTVVYGVDTDAGTNDATDGVDYNQNTSTTTVIIAGGTSQSTFSVDTLDDFTDEGAAGEVYTVTLNGITDTDGEFEAVAIGTDDSVATTIYDDLSVGASTASNVQEDDLRDASGNDSTDTDGPKSLGVTVAGTPNYTLTFENTDTPYPLVTTADGTPVNYTLSADGMTLTGHTGTAGAVPNTSETVFVVTIDKATQTYEFVLHQPIDHIAGNGQNIEQLTFGFELTDTDSGASTTSSVTVNVEDSVPDVDGVSLTVDEDSAGTVFELAGENVDSSASTLGGVAVASFDNGKAYIQADGSLSTNAVDEALGRIVDNGDGTFTFVPAADFSGTIPPIAYSVTDVDGDTATSTLDITVTPISDAATLSVDADTVLVNEDESIALGLNAPQVSDDTDLSTGAEDYAEKLGPITLSGLPDGAVIMSATGVVLFTSSGESDEFTIELTDGEHISTVSADVSMSSTDFEGLKVQAPANSGDNFDVTMSVTEYEVDASGAPLSGVSGVDNSTSVTVDVQAVTDTPTLTLDGSATEVTLEETYSADDTIDLRIEEDQTFDLTSTLQESFVDADGSEKMWYAISGLEEGTQVQIGSHTYTADASGNISSSGHKITIDELSENPTFKITPPGNYSGDMEDVVITLNVQDTDSDSVGTASVETTEVYLDLHVTPVGGDVSMSTPAPGLEDSAIHLFGTITISDADAGGETLTRAGILKSDLDALMTDGAVISGSTYSTATLNGQDYYVFDDYANALITPPPHSSLDMELDYVFETDDQGQTGFVTETHTIVVKPVAEQYDKDNNNAYNDTDGDGNDDIVTQGDKTFAAIDEDSGWLDLNSAGALSVTNEDSNESLQVKLWNAPVGSTFTVDGGATVLTVTDATKGVTIDAADLATVEFKAPDGFSGDIAINMTVISTDVDDDAADNSESTIESTEYDVFNVYVNPVADDVTIAIKQPFGYEDDGREADGSITLASAANGIDLSGSITTSDKDGSESFDVKLSVLPQDAAIYYDGYLIEYGQITAPGGAVTAMASGDSLGNFTLVQNGAEWSLQIDDYSNATDFKFIPVHDLNEDVDIQIEGRSNDTAMVNGSSVTDTGSWSSPLDMTIKVTGDADEAINKDPVDTTSIEDTDGVTHDYHAIVQEDSGAISLSGLLKDQVVNPIQSVDGDGSETVFVTITHVPDGFSITGATLLDASATGEAREWVVESSELSGVSMTAPTHYSGEVDFELQVQTYENDGDKSAVDTIPFNLLITPELSGDGSLNTSATQNEDTVQPLDFSFTSSDSDELLTEVWINADTIPAGVGLAINGTPIGSGWVSLSVDASGNVTDSVTASIPADSDDDYSFDVRYKTVDETADGTSYLDTSGASGYDDADTGYITATYNVTVNGVTDMATSSISGISANDADAHLSVSSDDVNGYSVTVDQTNTTIDVPFSLIPDDMASEDNGADDDGSEQITAITISGVPEGVEVVGGTYSGDTLVDDGSSNKIIVNSGNWTVNASDLALDADGALNTIQFLVNGEAVHFNNITTNGEITITVSHQDGSSTTLTNSETFELIADPAFDGTGAGGVQNETGTPMDLALTPKTVQLTEDTGFNLSDLVVATDGATTGDSSKFAILVSNLPSGYSVSGTTETQVVDGETYYVIYGEGDVTDINNLLASVTVSPSGNENTLDVEKVDFDIEVVTYVSEDPSGQNAYSVDGGAGGFDAELAPVSDATTISVDATNVAESATPVAQTITLDLNNAADGARTIIQDGKVYVKFAESYTDGDPSTHGTITYDGVDVSTLSVNGDGYIEIIDINDLDTDVVFEYTPPANHYGSLTIDAKVTTQEDAGTSGYTTSPETTSITQVVNVTPVDDGISGFTAEMSGLEDQMAMLSVTSGTMVDATESVSSATLSGVPFGYEVYYEGVKQTGQVSGKDADGNFIYDYSFNVSDVADLEKIGIQPTVEHVSETLEDITLSVSSGEGGSGNTQTIDVAVEFIAQADDIISMNPTATFGDESGEVAINLNMNLDDVDGSETVSFTLTGNGETLPDGMVFTVDGVAYGNVTYDSGVYTVTGVAYDKVNDIAVTPPVGFKGSHDIDVTAWTVESSNNHNADGSVSSTNGTFEMRLESKASGVTGPTSVTSVADKTVVGSGYSIPVLLAGLDLLDNDGSEALAIKLSGMGSSVSTVDISNLPGATLEQDGTDWVITLAEPTTPDYTTAIANLQSSGISLVTGSVDGNFPTVTVEAYSILTDTEETSTVSSTTVTPDVTVDSSGSIDGSADGETLVGGDGNDVIYGLGGADFLFGGEGDDVLVGGTGSDELTGGAGADTFRIAQDEDSMDTITDFEDGVDVLDLSEVLKDSIDLDAANLETYLNFSDGEGDGNDLKVTIDASNTKNGQEIEIMINDVSKADFIDNYDENIND</sequence>
<dbReference type="Proteomes" id="UP000285478">
    <property type="component" value="Chromosome"/>
</dbReference>
<dbReference type="KEGG" id="htr:EPV75_08695"/>
<dbReference type="Pfam" id="PF00353">
    <property type="entry name" value="HemolysinCabind"/>
    <property type="match status" value="1"/>
</dbReference>
<keyword evidence="3" id="KW-0106">Calcium</keyword>
<dbReference type="EMBL" id="CP035033">
    <property type="protein sequence ID" value="QAB15739.1"/>
    <property type="molecule type" value="Genomic_DNA"/>
</dbReference>
<dbReference type="InterPro" id="IPR019960">
    <property type="entry name" value="T1SS_VCA0849"/>
</dbReference>
<gene>
    <name evidence="6" type="ORF">EPV75_08695</name>
</gene>
<dbReference type="InterPro" id="IPR001343">
    <property type="entry name" value="Hemolysn_Ca-bd"/>
</dbReference>
<feature type="region of interest" description="Disordered" evidence="4">
    <location>
        <begin position="693"/>
        <end position="714"/>
    </location>
</feature>